<gene>
    <name evidence="1" type="ORF">PRUB_a0510</name>
    <name evidence="2" type="ORF">PRUB_a0517</name>
</gene>
<reference evidence="2" key="2">
    <citation type="submission" date="2015-06" db="EMBL/GenBank/DDBJ databases">
        <title>Genome sequence of Pseudoalteromonas rubra.</title>
        <authorList>
            <person name="Xie B.-B."/>
            <person name="Rong J.-C."/>
            <person name="Qin Q.-L."/>
            <person name="Zhang Y.-Z."/>
        </authorList>
    </citation>
    <scope>NUCLEOTIDE SEQUENCE</scope>
    <source>
        <strain evidence="2">DSM 6842</strain>
    </source>
</reference>
<protein>
    <submittedName>
        <fullName evidence="2">Uncharacterized protein</fullName>
    </submittedName>
</protein>
<accession>A0A8T0C6Q4</accession>
<dbReference type="Proteomes" id="UP000016480">
    <property type="component" value="Unassembled WGS sequence"/>
</dbReference>
<evidence type="ECO:0000313" key="1">
    <source>
        <dbReference type="EMBL" id="KAF7786063.1"/>
    </source>
</evidence>
<dbReference type="EMBL" id="AHCD03000035">
    <property type="protein sequence ID" value="KAF7786063.1"/>
    <property type="molecule type" value="Genomic_DNA"/>
</dbReference>
<evidence type="ECO:0000313" key="3">
    <source>
        <dbReference type="Proteomes" id="UP000016480"/>
    </source>
</evidence>
<dbReference type="EMBL" id="AHCD03000035">
    <property type="protein sequence ID" value="KAF7786068.1"/>
    <property type="molecule type" value="Genomic_DNA"/>
</dbReference>
<sequence length="43" mass="5160">MPHSKKLRQFFQKLFIFKAAYSDISIICSKYHSHSPKKEPNDY</sequence>
<name>A0A8T0C6Q4_9GAMM</name>
<reference evidence="2 3" key="1">
    <citation type="journal article" date="2012" name="J. Bacteriol.">
        <title>Genome sequence of the cycloprodigiosin-producing bacterial strain Pseudoalteromonas rubra ATCC 29570(T).</title>
        <authorList>
            <person name="Xie B.B."/>
            <person name="Shu Y.L."/>
            <person name="Qin Q.L."/>
            <person name="Rong J.C."/>
            <person name="Zhang X.Y."/>
            <person name="Chen X.L."/>
            <person name="Zhou B.C."/>
            <person name="Zhang Y.Z."/>
        </authorList>
    </citation>
    <scope>NUCLEOTIDE SEQUENCE [LARGE SCALE GENOMIC DNA]</scope>
    <source>
        <strain evidence="2 3">DSM 6842</strain>
    </source>
</reference>
<organism evidence="2 3">
    <name type="scientific">Pseudoalteromonas rubra</name>
    <dbReference type="NCBI Taxonomy" id="43658"/>
    <lineage>
        <taxon>Bacteria</taxon>
        <taxon>Pseudomonadati</taxon>
        <taxon>Pseudomonadota</taxon>
        <taxon>Gammaproteobacteria</taxon>
        <taxon>Alteromonadales</taxon>
        <taxon>Pseudoalteromonadaceae</taxon>
        <taxon>Pseudoalteromonas</taxon>
    </lineage>
</organism>
<proteinExistence type="predicted"/>
<dbReference type="AlphaFoldDB" id="A0A8T0C6Q4"/>
<comment type="caution">
    <text evidence="2">The sequence shown here is derived from an EMBL/GenBank/DDBJ whole genome shotgun (WGS) entry which is preliminary data.</text>
</comment>
<evidence type="ECO:0000313" key="2">
    <source>
        <dbReference type="EMBL" id="KAF7786068.1"/>
    </source>
</evidence>